<organism evidence="2 3">
    <name type="scientific">Mesorhabditis belari</name>
    <dbReference type="NCBI Taxonomy" id="2138241"/>
    <lineage>
        <taxon>Eukaryota</taxon>
        <taxon>Metazoa</taxon>
        <taxon>Ecdysozoa</taxon>
        <taxon>Nematoda</taxon>
        <taxon>Chromadorea</taxon>
        <taxon>Rhabditida</taxon>
        <taxon>Rhabditina</taxon>
        <taxon>Rhabditomorpha</taxon>
        <taxon>Rhabditoidea</taxon>
        <taxon>Rhabditidae</taxon>
        <taxon>Mesorhabditinae</taxon>
        <taxon>Mesorhabditis</taxon>
    </lineage>
</organism>
<evidence type="ECO:0000256" key="1">
    <source>
        <dbReference type="SAM" id="Phobius"/>
    </source>
</evidence>
<dbReference type="WBParaSite" id="MBELARI_LOCUS6703">
    <property type="protein sequence ID" value="MBELARI_LOCUS6703"/>
    <property type="gene ID" value="MBELARI_LOCUS6703"/>
</dbReference>
<feature type="transmembrane region" description="Helical" evidence="1">
    <location>
        <begin position="73"/>
        <end position="93"/>
    </location>
</feature>
<protein>
    <submittedName>
        <fullName evidence="3">Uncharacterized protein</fullName>
    </submittedName>
</protein>
<keyword evidence="2" id="KW-1185">Reference proteome</keyword>
<feature type="transmembrane region" description="Helical" evidence="1">
    <location>
        <begin position="100"/>
        <end position="127"/>
    </location>
</feature>
<dbReference type="AlphaFoldDB" id="A0AAF3FIG4"/>
<evidence type="ECO:0000313" key="2">
    <source>
        <dbReference type="Proteomes" id="UP000887575"/>
    </source>
</evidence>
<proteinExistence type="predicted"/>
<evidence type="ECO:0000313" key="3">
    <source>
        <dbReference type="WBParaSite" id="MBELARI_LOCUS6703"/>
    </source>
</evidence>
<keyword evidence="1" id="KW-0472">Membrane</keyword>
<keyword evidence="1" id="KW-1133">Transmembrane helix</keyword>
<name>A0AAF3FIG4_9BILA</name>
<sequence length="225" mass="25761">MPSSRVWLWHPNKPAPSTSVQEKNYRCCCYLFPSPSGFPIYNYILLAIELGALSLSLLTTITPKAAPIPPQTWFNMIIWASMTVIGIVASRTLRPFYMQIYLILTTILFVLGFFGAGLLLIVSLIIISVPKDQYTREFERAITSGFANDQHELVGTIFMLIVCMLVVVWQAQLTYSFYFYVRDRQLEIEARQGENQQNRVLVAQRIAMKDPEKQEMLPPPPYDTL</sequence>
<feature type="transmembrane region" description="Helical" evidence="1">
    <location>
        <begin position="157"/>
        <end position="181"/>
    </location>
</feature>
<reference evidence="3" key="1">
    <citation type="submission" date="2024-02" db="UniProtKB">
        <authorList>
            <consortium name="WormBaseParasite"/>
        </authorList>
    </citation>
    <scope>IDENTIFICATION</scope>
</reference>
<dbReference type="Proteomes" id="UP000887575">
    <property type="component" value="Unassembled WGS sequence"/>
</dbReference>
<accession>A0AAF3FIG4</accession>
<keyword evidence="1" id="KW-0812">Transmembrane</keyword>
<feature type="transmembrane region" description="Helical" evidence="1">
    <location>
        <begin position="40"/>
        <end position="61"/>
    </location>
</feature>